<protein>
    <submittedName>
        <fullName evidence="1">Uncharacterized protein</fullName>
    </submittedName>
</protein>
<gene>
    <name evidence="1" type="ORF">D4L85_16485</name>
</gene>
<evidence type="ECO:0000313" key="1">
    <source>
        <dbReference type="EMBL" id="AYB32068.1"/>
    </source>
</evidence>
<dbReference type="EMBL" id="CP032382">
    <property type="protein sequence ID" value="AYB32068.1"/>
    <property type="molecule type" value="Genomic_DNA"/>
</dbReference>
<reference evidence="2" key="1">
    <citation type="submission" date="2018-09" db="EMBL/GenBank/DDBJ databases">
        <title>Chryseolinea sp. KIS68-18 isolated from soil.</title>
        <authorList>
            <person name="Weon H.-Y."/>
            <person name="Kwon S.-W."/>
            <person name="Lee S.A."/>
        </authorList>
    </citation>
    <scope>NUCLEOTIDE SEQUENCE [LARGE SCALE GENOMIC DNA]</scope>
    <source>
        <strain evidence="2">KIS68-18</strain>
    </source>
</reference>
<keyword evidence="2" id="KW-1185">Reference proteome</keyword>
<accession>A0A385STD6</accession>
<dbReference type="Proteomes" id="UP000266183">
    <property type="component" value="Chromosome"/>
</dbReference>
<dbReference type="AlphaFoldDB" id="A0A385STD6"/>
<dbReference type="KEGG" id="chk:D4L85_16485"/>
<name>A0A385STD6_9BACT</name>
<evidence type="ECO:0000313" key="2">
    <source>
        <dbReference type="Proteomes" id="UP000266183"/>
    </source>
</evidence>
<sequence>MVASYYFTFTKFLPNFQIIGQFEETKMQRDLRVNEQIDKKTYSFDILESTLLRRKIRALDHVTEYLETLNIELLTIADELPPTYNEIVWQDGEVL</sequence>
<organism evidence="1 2">
    <name type="scientific">Chryseolinea soli</name>
    <dbReference type="NCBI Taxonomy" id="2321403"/>
    <lineage>
        <taxon>Bacteria</taxon>
        <taxon>Pseudomonadati</taxon>
        <taxon>Bacteroidota</taxon>
        <taxon>Cytophagia</taxon>
        <taxon>Cytophagales</taxon>
        <taxon>Fulvivirgaceae</taxon>
        <taxon>Chryseolinea</taxon>
    </lineage>
</organism>
<proteinExistence type="predicted"/>